<comment type="caution">
    <text evidence="1">The sequence shown here is derived from an EMBL/GenBank/DDBJ whole genome shotgun (WGS) entry which is preliminary data.</text>
</comment>
<dbReference type="EMBL" id="BPLR01018946">
    <property type="protein sequence ID" value="GIZ03436.1"/>
    <property type="molecule type" value="Genomic_DNA"/>
</dbReference>
<keyword evidence="2" id="KW-1185">Reference proteome</keyword>
<dbReference type="AlphaFoldDB" id="A0AAV4Y7K3"/>
<evidence type="ECO:0000313" key="1">
    <source>
        <dbReference type="EMBL" id="GIZ03436.1"/>
    </source>
</evidence>
<name>A0AAV4Y7K3_CAEEX</name>
<organism evidence="1 2">
    <name type="scientific">Caerostris extrusa</name>
    <name type="common">Bark spider</name>
    <name type="synonym">Caerostris bankana</name>
    <dbReference type="NCBI Taxonomy" id="172846"/>
    <lineage>
        <taxon>Eukaryota</taxon>
        <taxon>Metazoa</taxon>
        <taxon>Ecdysozoa</taxon>
        <taxon>Arthropoda</taxon>
        <taxon>Chelicerata</taxon>
        <taxon>Arachnida</taxon>
        <taxon>Araneae</taxon>
        <taxon>Araneomorphae</taxon>
        <taxon>Entelegynae</taxon>
        <taxon>Araneoidea</taxon>
        <taxon>Araneidae</taxon>
        <taxon>Caerostris</taxon>
    </lineage>
</organism>
<dbReference type="Proteomes" id="UP001054945">
    <property type="component" value="Unassembled WGS sequence"/>
</dbReference>
<gene>
    <name evidence="1" type="ORF">CEXT_43671</name>
</gene>
<evidence type="ECO:0000313" key="2">
    <source>
        <dbReference type="Proteomes" id="UP001054945"/>
    </source>
</evidence>
<proteinExistence type="predicted"/>
<accession>A0AAV4Y7K3</accession>
<protein>
    <submittedName>
        <fullName evidence="1">Uncharacterized protein</fullName>
    </submittedName>
</protein>
<sequence length="86" mass="9847">MLVCIKQIEKDPGLEKMNVFPRAINLLHSPAKILSHRGSKTKISTGVRDNVHGMMIYTAHFCDIVKDEMSYERRIDHMVAMASRFS</sequence>
<reference evidence="1 2" key="1">
    <citation type="submission" date="2021-06" db="EMBL/GenBank/DDBJ databases">
        <title>Caerostris extrusa draft genome.</title>
        <authorList>
            <person name="Kono N."/>
            <person name="Arakawa K."/>
        </authorList>
    </citation>
    <scope>NUCLEOTIDE SEQUENCE [LARGE SCALE GENOMIC DNA]</scope>
</reference>